<feature type="compositionally biased region" description="Polar residues" evidence="1">
    <location>
        <begin position="388"/>
        <end position="408"/>
    </location>
</feature>
<dbReference type="AlphaFoldDB" id="A0A2C5ZEU7"/>
<gene>
    <name evidence="3" type="ORF">CDD82_3064</name>
</gene>
<dbReference type="EMBL" id="NJEU01000225">
    <property type="protein sequence ID" value="PHH78403.1"/>
    <property type="molecule type" value="Genomic_DNA"/>
</dbReference>
<feature type="compositionally biased region" description="Pro residues" evidence="1">
    <location>
        <begin position="355"/>
        <end position="365"/>
    </location>
</feature>
<evidence type="ECO:0000256" key="1">
    <source>
        <dbReference type="SAM" id="MobiDB-lite"/>
    </source>
</evidence>
<evidence type="ECO:0000256" key="2">
    <source>
        <dbReference type="SAM" id="Phobius"/>
    </source>
</evidence>
<evidence type="ECO:0000313" key="4">
    <source>
        <dbReference type="Proteomes" id="UP000224854"/>
    </source>
</evidence>
<keyword evidence="2" id="KW-1133">Transmembrane helix</keyword>
<reference evidence="3 4" key="1">
    <citation type="submission" date="2017-06" db="EMBL/GenBank/DDBJ databases">
        <title>Ant-infecting Ophiocordyceps genomes reveal a high diversity of potential behavioral manipulation genes and a possible major role for enterotoxins.</title>
        <authorList>
            <person name="De Bekker C."/>
            <person name="Evans H.C."/>
            <person name="Brachmann A."/>
            <person name="Hughes D.P."/>
        </authorList>
    </citation>
    <scope>NUCLEOTIDE SEQUENCE [LARGE SCALE GENOMIC DNA]</scope>
    <source>
        <strain evidence="3 4">1348a</strain>
    </source>
</reference>
<accession>A0A2C5ZEU7</accession>
<feature type="transmembrane region" description="Helical" evidence="2">
    <location>
        <begin position="233"/>
        <end position="255"/>
    </location>
</feature>
<dbReference type="OrthoDB" id="4499262at2759"/>
<comment type="caution">
    <text evidence="3">The sequence shown here is derived from an EMBL/GenBank/DDBJ whole genome shotgun (WGS) entry which is preliminary data.</text>
</comment>
<keyword evidence="2" id="KW-0812">Transmembrane</keyword>
<feature type="region of interest" description="Disordered" evidence="1">
    <location>
        <begin position="265"/>
        <end position="408"/>
    </location>
</feature>
<keyword evidence="4" id="KW-1185">Reference proteome</keyword>
<protein>
    <submittedName>
        <fullName evidence="3">Uncharacterized protein</fullName>
    </submittedName>
</protein>
<feature type="compositionally biased region" description="Polar residues" evidence="1">
    <location>
        <begin position="303"/>
        <end position="317"/>
    </location>
</feature>
<evidence type="ECO:0000313" key="3">
    <source>
        <dbReference type="EMBL" id="PHH78403.1"/>
    </source>
</evidence>
<organism evidence="3 4">
    <name type="scientific">Ophiocordyceps australis</name>
    <dbReference type="NCBI Taxonomy" id="1399860"/>
    <lineage>
        <taxon>Eukaryota</taxon>
        <taxon>Fungi</taxon>
        <taxon>Dikarya</taxon>
        <taxon>Ascomycota</taxon>
        <taxon>Pezizomycotina</taxon>
        <taxon>Sordariomycetes</taxon>
        <taxon>Hypocreomycetidae</taxon>
        <taxon>Hypocreales</taxon>
        <taxon>Ophiocordycipitaceae</taxon>
        <taxon>Ophiocordyceps</taxon>
    </lineage>
</organism>
<keyword evidence="2" id="KW-0472">Membrane</keyword>
<name>A0A2C5ZEU7_9HYPO</name>
<proteinExistence type="predicted"/>
<sequence length="408" mass="42344">MPAAALVLGLAMADERFAAVPLTPEGLMPRYMAQDAFALAKRDGSCAQDEHSCRDIGHQDICCSNRNYCYINGTGHANCCAVGMNCIQDSKCNSRQYQCVKSISANGTVNPSSTGCCDRRCPDASSYLCPSTLGGRCCHYGQECAPSECLGTATTSPSAQASEPRLTNLPGLTCPATGQHACADGTGCCRQGQRCTKVSESPYCTAALSTMGVESGDDQDQTSDSHLSLGAKAGIGIGAGLGGLALVGSAAWICLVKRLGARSRGPRSVEMGTGVMSESTVSPRPRHGLGISEDYFGPRTASGPYTMTGPPSRTSGVSPGPGRALPSQSDAQEDISVPVEMDSGIASGRARDRLSPPPLSSPSPRPGQETLENRFELYGGDVNPRQPSPSLLTIPGTPTSHVTPKSEC</sequence>
<dbReference type="Proteomes" id="UP000224854">
    <property type="component" value="Unassembled WGS sequence"/>
</dbReference>